<proteinExistence type="predicted"/>
<protein>
    <submittedName>
        <fullName evidence="3">Uncharacterized protein</fullName>
    </submittedName>
</protein>
<dbReference type="EMBL" id="JAJLJH010000001">
    <property type="protein sequence ID" value="MCK9685104.1"/>
    <property type="molecule type" value="Genomic_DNA"/>
</dbReference>
<dbReference type="Proteomes" id="UP001139353">
    <property type="component" value="Unassembled WGS sequence"/>
</dbReference>
<accession>A0A9X1YEM7</accession>
<gene>
    <name evidence="3" type="ORF">LPC04_05200</name>
</gene>
<feature type="signal peptide" evidence="2">
    <location>
        <begin position="1"/>
        <end position="18"/>
    </location>
</feature>
<keyword evidence="1" id="KW-0175">Coiled coil</keyword>
<evidence type="ECO:0000256" key="1">
    <source>
        <dbReference type="SAM" id="Coils"/>
    </source>
</evidence>
<organism evidence="3 4">
    <name type="scientific">Scleromatobacter humisilvae</name>
    <dbReference type="NCBI Taxonomy" id="2897159"/>
    <lineage>
        <taxon>Bacteria</taxon>
        <taxon>Pseudomonadati</taxon>
        <taxon>Pseudomonadota</taxon>
        <taxon>Betaproteobacteria</taxon>
        <taxon>Burkholderiales</taxon>
        <taxon>Sphaerotilaceae</taxon>
        <taxon>Scleromatobacter</taxon>
    </lineage>
</organism>
<keyword evidence="2" id="KW-0732">Signal</keyword>
<comment type="caution">
    <text evidence="3">The sequence shown here is derived from an EMBL/GenBank/DDBJ whole genome shotgun (WGS) entry which is preliminary data.</text>
</comment>
<evidence type="ECO:0000313" key="4">
    <source>
        <dbReference type="Proteomes" id="UP001139353"/>
    </source>
</evidence>
<feature type="chain" id="PRO_5040725002" evidence="2">
    <location>
        <begin position="19"/>
        <end position="172"/>
    </location>
</feature>
<dbReference type="AlphaFoldDB" id="A0A9X1YEM7"/>
<evidence type="ECO:0000313" key="3">
    <source>
        <dbReference type="EMBL" id="MCK9685104.1"/>
    </source>
</evidence>
<feature type="coiled-coil region" evidence="1">
    <location>
        <begin position="67"/>
        <end position="94"/>
    </location>
</feature>
<keyword evidence="4" id="KW-1185">Reference proteome</keyword>
<reference evidence="3" key="1">
    <citation type="submission" date="2021-11" db="EMBL/GenBank/DDBJ databases">
        <title>BS-T2-15 a new species belonging to the Comamonadaceae family isolated from the soil of a French oak forest.</title>
        <authorList>
            <person name="Mieszkin S."/>
            <person name="Alain K."/>
        </authorList>
    </citation>
    <scope>NUCLEOTIDE SEQUENCE</scope>
    <source>
        <strain evidence="3">BS-T2-15</strain>
    </source>
</reference>
<name>A0A9X1YEM7_9BURK</name>
<evidence type="ECO:0000256" key="2">
    <source>
        <dbReference type="SAM" id="SignalP"/>
    </source>
</evidence>
<dbReference type="RefSeq" id="WP_275681117.1">
    <property type="nucleotide sequence ID" value="NZ_JAJLJH010000001.1"/>
</dbReference>
<sequence length="172" mass="18703">MSPIRTSLLLAASLLAVAAAGATTVKTGKPAASQPAAPTWATRAQLRECADTEAGLKERFRAIDASNTAHEKRFDQLEAENTRLEQLHDQLDHDSDIAVKAFNVLVKEHNEHIRQLNQDAADSRPVNDAYNADMSAFNHKCSGLRYHLEDMEAVTRERQKAAAQAAAASTGL</sequence>